<dbReference type="NCBIfam" id="TIGR01783">
    <property type="entry name" value="TonB-siderophor"/>
    <property type="match status" value="1"/>
</dbReference>
<keyword evidence="6 14" id="KW-0812">Transmembrane</keyword>
<evidence type="ECO:0000256" key="9">
    <source>
        <dbReference type="ARBA" id="ARBA00023065"/>
    </source>
</evidence>
<dbReference type="InterPro" id="IPR039426">
    <property type="entry name" value="TonB-dep_rcpt-like"/>
</dbReference>
<dbReference type="InterPro" id="IPR036942">
    <property type="entry name" value="Beta-barrel_TonB_sf"/>
</dbReference>
<dbReference type="InterPro" id="IPR010105">
    <property type="entry name" value="TonB_sidphr_rcpt"/>
</dbReference>
<evidence type="ECO:0000256" key="7">
    <source>
        <dbReference type="ARBA" id="ARBA00022729"/>
    </source>
</evidence>
<dbReference type="PANTHER" id="PTHR32552:SF68">
    <property type="entry name" value="FERRICHROME OUTER MEMBRANE TRANSPORTER_PHAGE RECEPTOR"/>
    <property type="match status" value="1"/>
</dbReference>
<evidence type="ECO:0000256" key="4">
    <source>
        <dbReference type="ARBA" id="ARBA00022452"/>
    </source>
</evidence>
<dbReference type="CDD" id="cd01347">
    <property type="entry name" value="ligand_gated_channel"/>
    <property type="match status" value="1"/>
</dbReference>
<evidence type="ECO:0000256" key="14">
    <source>
        <dbReference type="PROSITE-ProRule" id="PRU01360"/>
    </source>
</evidence>
<evidence type="ECO:0000256" key="1">
    <source>
        <dbReference type="ARBA" id="ARBA00004571"/>
    </source>
</evidence>
<evidence type="ECO:0000256" key="2">
    <source>
        <dbReference type="ARBA" id="ARBA00009810"/>
    </source>
</evidence>
<evidence type="ECO:0000256" key="3">
    <source>
        <dbReference type="ARBA" id="ARBA00022448"/>
    </source>
</evidence>
<evidence type="ECO:0000256" key="11">
    <source>
        <dbReference type="ARBA" id="ARBA00023136"/>
    </source>
</evidence>
<evidence type="ECO:0000256" key="5">
    <source>
        <dbReference type="ARBA" id="ARBA00022496"/>
    </source>
</evidence>
<dbReference type="PANTHER" id="PTHR32552">
    <property type="entry name" value="FERRICHROME IRON RECEPTOR-RELATED"/>
    <property type="match status" value="1"/>
</dbReference>
<comment type="caution">
    <text evidence="20">The sequence shown here is derived from an EMBL/GenBank/DDBJ whole genome shotgun (WGS) entry which is preliminary data.</text>
</comment>
<dbReference type="FunFam" id="2.40.170.20:FF:000005">
    <property type="entry name" value="TonB-dependent siderophore receptor"/>
    <property type="match status" value="1"/>
</dbReference>
<comment type="similarity">
    <text evidence="2 14 15">Belongs to the TonB-dependent receptor family.</text>
</comment>
<proteinExistence type="inferred from homology"/>
<keyword evidence="3 14" id="KW-0813">Transport</keyword>
<dbReference type="Proteomes" id="UP000092247">
    <property type="component" value="Unassembled WGS sequence"/>
</dbReference>
<dbReference type="Gene3D" id="2.40.170.20">
    <property type="entry name" value="TonB-dependent receptor, beta-barrel domain"/>
    <property type="match status" value="1"/>
</dbReference>
<dbReference type="GO" id="GO:0009279">
    <property type="term" value="C:cell outer membrane"/>
    <property type="evidence" value="ECO:0007669"/>
    <property type="project" value="UniProtKB-SubCell"/>
</dbReference>
<evidence type="ECO:0000256" key="12">
    <source>
        <dbReference type="ARBA" id="ARBA00023170"/>
    </source>
</evidence>
<dbReference type="STRING" id="368603.AYY16_04865"/>
<dbReference type="EMBL" id="LZEX01000001">
    <property type="protein sequence ID" value="OBU11365.1"/>
    <property type="molecule type" value="Genomic_DNA"/>
</dbReference>
<dbReference type="InterPro" id="IPR037066">
    <property type="entry name" value="Plug_dom_sf"/>
</dbReference>
<keyword evidence="5" id="KW-0410">Iron transport</keyword>
<evidence type="ECO:0000256" key="16">
    <source>
        <dbReference type="SAM" id="MobiDB-lite"/>
    </source>
</evidence>
<keyword evidence="8" id="KW-0408">Iron</keyword>
<evidence type="ECO:0000256" key="13">
    <source>
        <dbReference type="ARBA" id="ARBA00023237"/>
    </source>
</evidence>
<dbReference type="FunFam" id="2.170.130.10:FF:000001">
    <property type="entry name" value="Catecholate siderophore TonB-dependent receptor"/>
    <property type="match status" value="1"/>
</dbReference>
<dbReference type="Gene3D" id="2.170.130.10">
    <property type="entry name" value="TonB-dependent receptor, plug domain"/>
    <property type="match status" value="1"/>
</dbReference>
<evidence type="ECO:0000259" key="18">
    <source>
        <dbReference type="Pfam" id="PF00593"/>
    </source>
</evidence>
<feature type="signal peptide" evidence="17">
    <location>
        <begin position="1"/>
        <end position="39"/>
    </location>
</feature>
<dbReference type="Pfam" id="PF00593">
    <property type="entry name" value="TonB_dep_Rec_b-barrel"/>
    <property type="match status" value="1"/>
</dbReference>
<evidence type="ECO:0000313" key="20">
    <source>
        <dbReference type="EMBL" id="OBU11365.1"/>
    </source>
</evidence>
<sequence length="730" mass="80217">MRVRISMKKSVSYYPVISGRTLSPVCIALLPLLFSSVAASESQSGEKKDEIIVTAKPAQSPAGKIDGYIATRSVSATKTDTPLIETPQSVTVLTRDEMTAHNAQSVSEALRYTAGVLQTNDAASSRFDNLSIRGFNITSTGMLRDGLRSTTAQAWPKAEQYGLERIDVIRGPASVLYGQNSPGGIINQVTKRPLYKPFHEIEVQGGNNNRKQIQGDLSGPVGDSDHYFYRLTGLVRKSDTQIDHVKDDKVYIAPAFTWVPNDDTTLTVLADYSHDKFGAPRPFLPLAGTLLPNPNGKVDPNVFLDEPGLKNDRTQASLGYQLDHTFNDTFSGHSGARFSHTDLNTNIAQGLYLSPDMRTLNRAAYHFRIKGDVLSLDNNIKADWWLKDTEMTSLAGVDYRHTREDYLLMSGKAGPIDIFNPVYGGQYGPVNNMMANTLQTSDQAGIYLQQQAKFDNGIILVLSGREDWSDSKTKNRKTNNSSDQRDSKFTYRTAAMYQTDFGLAPYVSYSTSFNPQLGVNFYGDTYKPVTAKQTEAGLKYQPEGGNINATLTVFELTQQNMLTTDPDNNLNSIQTAEVRSRGVELQGTYMPVDGLNLTAAYTFNKLENTKTTDPEEKGQRPTGLPEHTASVWADYTIQGGHLQGLGLAAGARYTGSSPVNSDGSISNPSNTLFDMAAHYDLGGINPDFKNWRAGINVNNVADKKYYTSCSMGGCSVGFDRTIIASLRYNW</sequence>
<dbReference type="GO" id="GO:0015891">
    <property type="term" value="P:siderophore transport"/>
    <property type="evidence" value="ECO:0007669"/>
    <property type="project" value="InterPro"/>
</dbReference>
<feature type="compositionally biased region" description="Basic and acidic residues" evidence="16">
    <location>
        <begin position="607"/>
        <end position="619"/>
    </location>
</feature>
<dbReference type="GO" id="GO:0038023">
    <property type="term" value="F:signaling receptor activity"/>
    <property type="evidence" value="ECO:0007669"/>
    <property type="project" value="InterPro"/>
</dbReference>
<keyword evidence="12" id="KW-0675">Receptor</keyword>
<feature type="domain" description="TonB-dependent receptor-like beta-barrel" evidence="18">
    <location>
        <begin position="260"/>
        <end position="700"/>
    </location>
</feature>
<evidence type="ECO:0000256" key="15">
    <source>
        <dbReference type="RuleBase" id="RU003357"/>
    </source>
</evidence>
<evidence type="ECO:0000259" key="19">
    <source>
        <dbReference type="Pfam" id="PF07715"/>
    </source>
</evidence>
<feature type="domain" description="TonB-dependent receptor plug" evidence="19">
    <location>
        <begin position="83"/>
        <end position="185"/>
    </location>
</feature>
<feature type="region of interest" description="Disordered" evidence="16">
    <location>
        <begin position="607"/>
        <end position="626"/>
    </location>
</feature>
<evidence type="ECO:0000256" key="10">
    <source>
        <dbReference type="ARBA" id="ARBA00023077"/>
    </source>
</evidence>
<dbReference type="PROSITE" id="PS52016">
    <property type="entry name" value="TONB_DEPENDENT_REC_3"/>
    <property type="match status" value="1"/>
</dbReference>
<organism evidence="20 21">
    <name type="scientific">Morganella psychrotolerans</name>
    <dbReference type="NCBI Taxonomy" id="368603"/>
    <lineage>
        <taxon>Bacteria</taxon>
        <taxon>Pseudomonadati</taxon>
        <taxon>Pseudomonadota</taxon>
        <taxon>Gammaproteobacteria</taxon>
        <taxon>Enterobacterales</taxon>
        <taxon>Morganellaceae</taxon>
        <taxon>Morganella</taxon>
    </lineage>
</organism>
<protein>
    <submittedName>
        <fullName evidence="20">Ligand-gated channel</fullName>
    </submittedName>
</protein>
<keyword evidence="13 14" id="KW-0998">Cell outer membrane</keyword>
<evidence type="ECO:0000256" key="6">
    <source>
        <dbReference type="ARBA" id="ARBA00022692"/>
    </source>
</evidence>
<dbReference type="InterPro" id="IPR012910">
    <property type="entry name" value="Plug_dom"/>
</dbReference>
<evidence type="ECO:0000256" key="17">
    <source>
        <dbReference type="SAM" id="SignalP"/>
    </source>
</evidence>
<evidence type="ECO:0000313" key="21">
    <source>
        <dbReference type="Proteomes" id="UP000092247"/>
    </source>
</evidence>
<keyword evidence="10 15" id="KW-0798">TonB box</keyword>
<dbReference type="InterPro" id="IPR000531">
    <property type="entry name" value="Beta-barrel_TonB"/>
</dbReference>
<dbReference type="Pfam" id="PF07715">
    <property type="entry name" value="Plug"/>
    <property type="match status" value="1"/>
</dbReference>
<feature type="chain" id="PRO_5008609890" evidence="17">
    <location>
        <begin position="40"/>
        <end position="730"/>
    </location>
</feature>
<name>A0A1B8HPE2_9GAMM</name>
<comment type="subcellular location">
    <subcellularLocation>
        <location evidence="1 14">Cell outer membrane</location>
        <topology evidence="1 14">Multi-pass membrane protein</topology>
    </subcellularLocation>
</comment>
<dbReference type="GO" id="GO:0015344">
    <property type="term" value="F:siderophore uptake transmembrane transporter activity"/>
    <property type="evidence" value="ECO:0007669"/>
    <property type="project" value="UniProtKB-ARBA"/>
</dbReference>
<evidence type="ECO:0000256" key="8">
    <source>
        <dbReference type="ARBA" id="ARBA00023004"/>
    </source>
</evidence>
<dbReference type="AlphaFoldDB" id="A0A1B8HPE2"/>
<keyword evidence="9" id="KW-0406">Ion transport</keyword>
<keyword evidence="4 14" id="KW-1134">Transmembrane beta strand</keyword>
<keyword evidence="11 14" id="KW-0472">Membrane</keyword>
<reference evidence="20 21" key="1">
    <citation type="submission" date="2016-06" db="EMBL/GenBank/DDBJ databases">
        <authorList>
            <person name="Kjaerup R.B."/>
            <person name="Dalgaard T.S."/>
            <person name="Juul-Madsen H.R."/>
        </authorList>
    </citation>
    <scope>NUCLEOTIDE SEQUENCE [LARGE SCALE GENOMIC DNA]</scope>
    <source>
        <strain evidence="20 21">GCSL-Mp3</strain>
    </source>
</reference>
<gene>
    <name evidence="20" type="ORF">AYY17_01050</name>
</gene>
<keyword evidence="7 17" id="KW-0732">Signal</keyword>
<dbReference type="SUPFAM" id="SSF56935">
    <property type="entry name" value="Porins"/>
    <property type="match status" value="1"/>
</dbReference>
<accession>A0A1B8HPE2</accession>